<feature type="domain" description="Histidine kinase" evidence="6">
    <location>
        <begin position="891"/>
        <end position="1122"/>
    </location>
</feature>
<accession>A0ABS1HHW2</accession>
<dbReference type="InterPro" id="IPR004358">
    <property type="entry name" value="Sig_transdc_His_kin-like_C"/>
</dbReference>
<keyword evidence="5" id="KW-1133">Transmembrane helix</keyword>
<keyword evidence="5" id="KW-0472">Membrane</keyword>
<dbReference type="Pfam" id="PF07495">
    <property type="entry name" value="Y_Y_Y"/>
    <property type="match status" value="1"/>
</dbReference>
<reference evidence="7 8" key="1">
    <citation type="submission" date="2021-01" db="EMBL/GenBank/DDBJ databases">
        <title>Carboxyliciviraga sp.nov., isolated from coastal sediments.</title>
        <authorList>
            <person name="Lu D."/>
            <person name="Zhang T."/>
        </authorList>
    </citation>
    <scope>NUCLEOTIDE SEQUENCE [LARGE SCALE GENOMIC DNA]</scope>
    <source>
        <strain evidence="7 8">N1Y132</strain>
    </source>
</reference>
<evidence type="ECO:0000313" key="8">
    <source>
        <dbReference type="Proteomes" id="UP000605676"/>
    </source>
</evidence>
<dbReference type="EMBL" id="JAENRR010000013">
    <property type="protein sequence ID" value="MBK3517229.1"/>
    <property type="molecule type" value="Genomic_DNA"/>
</dbReference>
<dbReference type="Proteomes" id="UP000605676">
    <property type="component" value="Unassembled WGS sequence"/>
</dbReference>
<comment type="catalytic activity">
    <reaction evidence="1">
        <text>ATP + protein L-histidine = ADP + protein N-phospho-L-histidine.</text>
        <dbReference type="EC" id="2.7.13.3"/>
    </reaction>
</comment>
<protein>
    <recommendedName>
        <fullName evidence="2">histidine kinase</fullName>
        <ecNumber evidence="2">2.7.13.3</ecNumber>
    </recommendedName>
</protein>
<dbReference type="Pfam" id="PF07494">
    <property type="entry name" value="Reg_prop"/>
    <property type="match status" value="1"/>
</dbReference>
<dbReference type="PROSITE" id="PS50109">
    <property type="entry name" value="HIS_KIN"/>
    <property type="match status" value="1"/>
</dbReference>
<evidence type="ECO:0000256" key="3">
    <source>
        <dbReference type="ARBA" id="ARBA00022553"/>
    </source>
</evidence>
<keyword evidence="4" id="KW-0175">Coiled coil</keyword>
<dbReference type="CDD" id="cd16922">
    <property type="entry name" value="HATPase_EvgS-ArcB-TorS-like"/>
    <property type="match status" value="1"/>
</dbReference>
<dbReference type="PANTHER" id="PTHR43547">
    <property type="entry name" value="TWO-COMPONENT HISTIDINE KINASE"/>
    <property type="match status" value="1"/>
</dbReference>
<dbReference type="PROSITE" id="PS51257">
    <property type="entry name" value="PROKAR_LIPOPROTEIN"/>
    <property type="match status" value="1"/>
</dbReference>
<dbReference type="PRINTS" id="PR00344">
    <property type="entry name" value="BCTRLSENSOR"/>
</dbReference>
<dbReference type="PANTHER" id="PTHR43547:SF2">
    <property type="entry name" value="HYBRID SIGNAL TRANSDUCTION HISTIDINE KINASE C"/>
    <property type="match status" value="1"/>
</dbReference>
<organism evidence="7 8">
    <name type="scientific">Carboxylicivirga marina</name>
    <dbReference type="NCBI Taxonomy" id="2800988"/>
    <lineage>
        <taxon>Bacteria</taxon>
        <taxon>Pseudomonadati</taxon>
        <taxon>Bacteroidota</taxon>
        <taxon>Bacteroidia</taxon>
        <taxon>Marinilabiliales</taxon>
        <taxon>Marinilabiliaceae</taxon>
        <taxon>Carboxylicivirga</taxon>
    </lineage>
</organism>
<evidence type="ECO:0000256" key="4">
    <source>
        <dbReference type="SAM" id="Coils"/>
    </source>
</evidence>
<dbReference type="SUPFAM" id="SSF47384">
    <property type="entry name" value="Homodimeric domain of signal transducing histidine kinase"/>
    <property type="match status" value="1"/>
</dbReference>
<dbReference type="CDD" id="cd00082">
    <property type="entry name" value="HisKA"/>
    <property type="match status" value="1"/>
</dbReference>
<evidence type="ECO:0000256" key="1">
    <source>
        <dbReference type="ARBA" id="ARBA00000085"/>
    </source>
</evidence>
<evidence type="ECO:0000313" key="7">
    <source>
        <dbReference type="EMBL" id="MBK3517229.1"/>
    </source>
</evidence>
<dbReference type="SUPFAM" id="SSF50998">
    <property type="entry name" value="Quinoprotein alcohol dehydrogenase-like"/>
    <property type="match status" value="2"/>
</dbReference>
<evidence type="ECO:0000259" key="6">
    <source>
        <dbReference type="PROSITE" id="PS50109"/>
    </source>
</evidence>
<keyword evidence="3" id="KW-0597">Phosphoprotein</keyword>
<evidence type="ECO:0000256" key="2">
    <source>
        <dbReference type="ARBA" id="ARBA00012438"/>
    </source>
</evidence>
<dbReference type="Gene3D" id="1.10.287.130">
    <property type="match status" value="1"/>
</dbReference>
<feature type="coiled-coil region" evidence="4">
    <location>
        <begin position="822"/>
        <end position="856"/>
    </location>
</feature>
<dbReference type="Gene3D" id="3.30.565.10">
    <property type="entry name" value="Histidine kinase-like ATPase, C-terminal domain"/>
    <property type="match status" value="1"/>
</dbReference>
<dbReference type="InterPro" id="IPR005467">
    <property type="entry name" value="His_kinase_dom"/>
</dbReference>
<dbReference type="SMART" id="SM00388">
    <property type="entry name" value="HisKA"/>
    <property type="match status" value="1"/>
</dbReference>
<evidence type="ECO:0000256" key="5">
    <source>
        <dbReference type="SAM" id="Phobius"/>
    </source>
</evidence>
<dbReference type="InterPro" id="IPR011110">
    <property type="entry name" value="Reg_prop"/>
</dbReference>
<keyword evidence="5" id="KW-0812">Transmembrane</keyword>
<dbReference type="Gene3D" id="2.60.40.10">
    <property type="entry name" value="Immunoglobulins"/>
    <property type="match status" value="1"/>
</dbReference>
<sequence length="1126" mass="129403">MKKKDVLSRLLLGFTILLLSCSVVVAQQYDFRNYNESDGLEHPFIECVVQDSTGYTWIGTTEGLYLYDGSYFDSFRHSQADSLSISDNHINTIYIDNEKEVLWIGTNFGGVNKFDLKTFTFEHIQREEDEHHKVGIGAIHALLKVKDWLFIGTDDHGLQVYNTVTHEFIDILDEADSNTLDVNAIKYKNGILYLGTNDGVYSYSLDRLLRQEYKFSKAPFCDCDKTVNSLSFINDSTLLICFSDRLMKKNIFSNEKEILYEKSREEAMLTKHLVDERNNLWVGTNGGGLIQLTKDGAYISKHQEKNGKGALANDWISALSYSDEHDILWVGTKDGLSKYSDHYIRFNQFETSHEEDGSLDNIFFLLKDSKQQYWWWTYDGLFKQNEDNRVDKFIATKEGSNQCDTISCGYEEEGQILHLGTFNGLLSIDLNTNQYTRKTFFTEGCNEHYLNVIKDIRAYDGYLWLATYDAVVRYQPHSASYTVYPYPEEYKYQNTIKITTANFDSNGTFWMGDKDGYIMAFNTFDKSFRRYSANLKTEQGGKRYNRIMHLLNHNDSTIFVATYGTGLLTLNKLSGAINQVPDSELLTTNVYSIYKDEEGFLWMNTNSRILRYSFVDKQILSFGKSDGTMCREFNGKAHYQDKDGTILMGGFGGFVEFNPNEFPFNNIAPHVDLGSYSLENDNQIIAGQVYRNWEYIGADTLEIKTDHQPISFYASVLNYENSQKNMSAWQLDGYESNYDTLMGFSYKTYSSLPEGTYTLRVKGCNNDRFWNDVGDSLTIIVKPIFTDSKLFKAFLILLVILVIYAFYIFRIKYLRRKQKLMAAQVQERTIQLLNANAELEESKEEVVARKKELERHRFYLEDLIQERTVDLEKAKMKAEESDRLKTAFLANLSHEIRTPMNSIVGFSTLLSSDVYSADERKEFANVVQKSSDSLLVLINDIIDISRIETGQVNLVQSWINLPALCKDVFKSLELNVNSLTVNYELDIQLPNANFELWTDPERLKQILINLLNNALKFTSEGHVKLKVRLETTTFQNDDENGVTNASRVLFEIEDTGLGIAKEYHNNIFSPFQKVENGHDVHGGIGLGLSIVRQLVEMLGGKIWLHSQLEEGTSFYFYLPCTKKGQA</sequence>
<proteinExistence type="predicted"/>
<gene>
    <name evidence="7" type="ORF">JIV24_07750</name>
</gene>
<feature type="transmembrane region" description="Helical" evidence="5">
    <location>
        <begin position="790"/>
        <end position="809"/>
    </location>
</feature>
<dbReference type="RefSeq" id="WP_200464452.1">
    <property type="nucleotide sequence ID" value="NZ_JAENRR010000013.1"/>
</dbReference>
<dbReference type="InterPro" id="IPR003594">
    <property type="entry name" value="HATPase_dom"/>
</dbReference>
<dbReference type="InterPro" id="IPR003661">
    <property type="entry name" value="HisK_dim/P_dom"/>
</dbReference>
<dbReference type="InterPro" id="IPR011047">
    <property type="entry name" value="Quinoprotein_ADH-like_sf"/>
</dbReference>
<dbReference type="Pfam" id="PF00512">
    <property type="entry name" value="HisKA"/>
    <property type="match status" value="1"/>
</dbReference>
<name>A0ABS1HHW2_9BACT</name>
<dbReference type="InterPro" id="IPR013783">
    <property type="entry name" value="Ig-like_fold"/>
</dbReference>
<dbReference type="EC" id="2.7.13.3" evidence="2"/>
<dbReference type="Gene3D" id="2.130.10.10">
    <property type="entry name" value="YVTN repeat-like/Quinoprotein amine dehydrogenase"/>
    <property type="match status" value="3"/>
</dbReference>
<dbReference type="InterPro" id="IPR015943">
    <property type="entry name" value="WD40/YVTN_repeat-like_dom_sf"/>
</dbReference>
<dbReference type="InterPro" id="IPR036097">
    <property type="entry name" value="HisK_dim/P_sf"/>
</dbReference>
<comment type="caution">
    <text evidence="7">The sequence shown here is derived from an EMBL/GenBank/DDBJ whole genome shotgun (WGS) entry which is preliminary data.</text>
</comment>
<dbReference type="Pfam" id="PF02518">
    <property type="entry name" value="HATPase_c"/>
    <property type="match status" value="1"/>
</dbReference>
<dbReference type="InterPro" id="IPR011123">
    <property type="entry name" value="Y_Y_Y"/>
</dbReference>
<dbReference type="InterPro" id="IPR036890">
    <property type="entry name" value="HATPase_C_sf"/>
</dbReference>
<keyword evidence="8" id="KW-1185">Reference proteome</keyword>
<dbReference type="SUPFAM" id="SSF55874">
    <property type="entry name" value="ATPase domain of HSP90 chaperone/DNA topoisomerase II/histidine kinase"/>
    <property type="match status" value="1"/>
</dbReference>
<dbReference type="SMART" id="SM00387">
    <property type="entry name" value="HATPase_c"/>
    <property type="match status" value="1"/>
</dbReference>